<keyword evidence="3" id="KW-1185">Reference proteome</keyword>
<evidence type="ECO:0000313" key="2">
    <source>
        <dbReference type="EnsemblPlants" id="KRH57842"/>
    </source>
</evidence>
<dbReference type="Gramene" id="KRH57842">
    <property type="protein sequence ID" value="KRH57842"/>
    <property type="gene ID" value="GLYMA_05G087500"/>
</dbReference>
<evidence type="ECO:0000313" key="3">
    <source>
        <dbReference type="Proteomes" id="UP000008827"/>
    </source>
</evidence>
<name>A0A0R0JXZ5_SOYBN</name>
<accession>A0A0R0JXZ5</accession>
<dbReference type="AlphaFoldDB" id="A0A0R0JXZ5"/>
<sequence length="81" mass="9482">MTKIIESKDDIFLSPFQVQTQHKPEHRFSLYSLLLLSSPPCSFFQTLKTHHQHQQQARKDVVERSSFLSLATTLNSRVFSY</sequence>
<evidence type="ECO:0000313" key="1">
    <source>
        <dbReference type="EMBL" id="KRH57842.1"/>
    </source>
</evidence>
<organism evidence="1">
    <name type="scientific">Glycine max</name>
    <name type="common">Soybean</name>
    <name type="synonym">Glycine hispida</name>
    <dbReference type="NCBI Taxonomy" id="3847"/>
    <lineage>
        <taxon>Eukaryota</taxon>
        <taxon>Viridiplantae</taxon>
        <taxon>Streptophyta</taxon>
        <taxon>Embryophyta</taxon>
        <taxon>Tracheophyta</taxon>
        <taxon>Spermatophyta</taxon>
        <taxon>Magnoliopsida</taxon>
        <taxon>eudicotyledons</taxon>
        <taxon>Gunneridae</taxon>
        <taxon>Pentapetalae</taxon>
        <taxon>rosids</taxon>
        <taxon>fabids</taxon>
        <taxon>Fabales</taxon>
        <taxon>Fabaceae</taxon>
        <taxon>Papilionoideae</taxon>
        <taxon>50 kb inversion clade</taxon>
        <taxon>NPAAA clade</taxon>
        <taxon>indigoferoid/millettioid clade</taxon>
        <taxon>Phaseoleae</taxon>
        <taxon>Glycine</taxon>
        <taxon>Glycine subgen. Soja</taxon>
    </lineage>
</organism>
<reference evidence="1 2" key="1">
    <citation type="journal article" date="2010" name="Nature">
        <title>Genome sequence of the palaeopolyploid soybean.</title>
        <authorList>
            <person name="Schmutz J."/>
            <person name="Cannon S.B."/>
            <person name="Schlueter J."/>
            <person name="Ma J."/>
            <person name="Mitros T."/>
            <person name="Nelson W."/>
            <person name="Hyten D.L."/>
            <person name="Song Q."/>
            <person name="Thelen J.J."/>
            <person name="Cheng J."/>
            <person name="Xu D."/>
            <person name="Hellsten U."/>
            <person name="May G.D."/>
            <person name="Yu Y."/>
            <person name="Sakurai T."/>
            <person name="Umezawa T."/>
            <person name="Bhattacharyya M.K."/>
            <person name="Sandhu D."/>
            <person name="Valliyodan B."/>
            <person name="Lindquist E."/>
            <person name="Peto M."/>
            <person name="Grant D."/>
            <person name="Shu S."/>
            <person name="Goodstein D."/>
            <person name="Barry K."/>
            <person name="Futrell-Griggs M."/>
            <person name="Abernathy B."/>
            <person name="Du J."/>
            <person name="Tian Z."/>
            <person name="Zhu L."/>
            <person name="Gill N."/>
            <person name="Joshi T."/>
            <person name="Libault M."/>
            <person name="Sethuraman A."/>
            <person name="Zhang X.-C."/>
            <person name="Shinozaki K."/>
            <person name="Nguyen H.T."/>
            <person name="Wing R.A."/>
            <person name="Cregan P."/>
            <person name="Specht J."/>
            <person name="Grimwood J."/>
            <person name="Rokhsar D."/>
            <person name="Stacey G."/>
            <person name="Shoemaker R.C."/>
            <person name="Jackson S.A."/>
        </authorList>
    </citation>
    <scope>NUCLEOTIDE SEQUENCE [LARGE SCALE GENOMIC DNA]</scope>
    <source>
        <strain evidence="2">cv. Williams 82</strain>
        <tissue evidence="1">Callus</tissue>
    </source>
</reference>
<reference evidence="1" key="3">
    <citation type="submission" date="2018-07" db="EMBL/GenBank/DDBJ databases">
        <title>WGS assembly of Glycine max.</title>
        <authorList>
            <person name="Schmutz J."/>
            <person name="Cannon S."/>
            <person name="Schlueter J."/>
            <person name="Ma J."/>
            <person name="Mitros T."/>
            <person name="Nelson W."/>
            <person name="Hyten D."/>
            <person name="Song Q."/>
            <person name="Thelen J."/>
            <person name="Cheng J."/>
            <person name="Xu D."/>
            <person name="Hellsten U."/>
            <person name="May G."/>
            <person name="Yu Y."/>
            <person name="Sakurai T."/>
            <person name="Umezawa T."/>
            <person name="Bhattacharyya M."/>
            <person name="Sandhu D."/>
            <person name="Valliyodan B."/>
            <person name="Lindquist E."/>
            <person name="Peto M."/>
            <person name="Grant D."/>
            <person name="Shu S."/>
            <person name="Goodstein D."/>
            <person name="Barry K."/>
            <person name="Futrell-Griggs M."/>
            <person name="Abernathy B."/>
            <person name="Du J."/>
            <person name="Tian Z."/>
            <person name="Zhu L."/>
            <person name="Gill N."/>
            <person name="Joshi T."/>
            <person name="Libault M."/>
            <person name="Sethuraman A."/>
            <person name="Zhang X."/>
            <person name="Shinozaki K."/>
            <person name="Nguyen H."/>
            <person name="Wing R."/>
            <person name="Cregan P."/>
            <person name="Specht J."/>
            <person name="Grimwood J."/>
            <person name="Rokhsar D."/>
            <person name="Stacey G."/>
            <person name="Shoemaker R."/>
            <person name="Jackson S."/>
        </authorList>
    </citation>
    <scope>NUCLEOTIDE SEQUENCE</scope>
    <source>
        <tissue evidence="1">Callus</tissue>
    </source>
</reference>
<dbReference type="EMBL" id="CM000838">
    <property type="protein sequence ID" value="KRH57842.1"/>
    <property type="molecule type" value="Genomic_DNA"/>
</dbReference>
<protein>
    <submittedName>
        <fullName evidence="1 2">Uncharacterized protein</fullName>
    </submittedName>
</protein>
<dbReference type="InParanoid" id="A0A0R0JXZ5"/>
<dbReference type="EnsemblPlants" id="KRH57842">
    <property type="protein sequence ID" value="KRH57842"/>
    <property type="gene ID" value="GLYMA_05G087500"/>
</dbReference>
<proteinExistence type="predicted"/>
<gene>
    <name evidence="1" type="ORF">GLYMA_05G087500</name>
</gene>
<reference evidence="2" key="2">
    <citation type="submission" date="2018-02" db="UniProtKB">
        <authorList>
            <consortium name="EnsemblPlants"/>
        </authorList>
    </citation>
    <scope>IDENTIFICATION</scope>
    <source>
        <strain evidence="2">Williams 82</strain>
    </source>
</reference>
<dbReference type="Proteomes" id="UP000008827">
    <property type="component" value="Chromosome 5"/>
</dbReference>